<dbReference type="PRINTS" id="PR01415">
    <property type="entry name" value="ANKYRIN"/>
</dbReference>
<name>A0A841JKV6_9SPHI</name>
<keyword evidence="2 3" id="KW-0040">ANK repeat</keyword>
<dbReference type="Pfam" id="PF00023">
    <property type="entry name" value="Ank"/>
    <property type="match status" value="1"/>
</dbReference>
<dbReference type="Pfam" id="PF12796">
    <property type="entry name" value="Ank_2"/>
    <property type="match status" value="1"/>
</dbReference>
<dbReference type="InterPro" id="IPR002110">
    <property type="entry name" value="Ankyrin_rpt"/>
</dbReference>
<evidence type="ECO:0000313" key="5">
    <source>
        <dbReference type="Proteomes" id="UP000548326"/>
    </source>
</evidence>
<protein>
    <recommendedName>
        <fullName evidence="6">Ankyrin repeat-containing protein</fullName>
    </recommendedName>
</protein>
<dbReference type="PANTHER" id="PTHR24189">
    <property type="entry name" value="MYOTROPHIN"/>
    <property type="match status" value="1"/>
</dbReference>
<comment type="caution">
    <text evidence="4">The sequence shown here is derived from an EMBL/GenBank/DDBJ whole genome shotgun (WGS) entry which is preliminary data.</text>
</comment>
<dbReference type="Gene3D" id="1.25.40.20">
    <property type="entry name" value="Ankyrin repeat-containing domain"/>
    <property type="match status" value="1"/>
</dbReference>
<dbReference type="PANTHER" id="PTHR24189:SF50">
    <property type="entry name" value="ANKYRIN REPEAT AND SOCS BOX PROTEIN 2"/>
    <property type="match status" value="1"/>
</dbReference>
<proteinExistence type="predicted"/>
<gene>
    <name evidence="4" type="ORF">HDF22_005048</name>
</gene>
<dbReference type="RefSeq" id="WP_183589565.1">
    <property type="nucleotide sequence ID" value="NZ_JACHCA010000018.1"/>
</dbReference>
<keyword evidence="1" id="KW-0677">Repeat</keyword>
<dbReference type="InterPro" id="IPR050745">
    <property type="entry name" value="Multifunctional_regulatory"/>
</dbReference>
<dbReference type="EMBL" id="JACHCA010000018">
    <property type="protein sequence ID" value="MBB6130902.1"/>
    <property type="molecule type" value="Genomic_DNA"/>
</dbReference>
<organism evidence="4 5">
    <name type="scientific">Mucilaginibacter lappiensis</name>
    <dbReference type="NCBI Taxonomy" id="354630"/>
    <lineage>
        <taxon>Bacteria</taxon>
        <taxon>Pseudomonadati</taxon>
        <taxon>Bacteroidota</taxon>
        <taxon>Sphingobacteriia</taxon>
        <taxon>Sphingobacteriales</taxon>
        <taxon>Sphingobacteriaceae</taxon>
        <taxon>Mucilaginibacter</taxon>
    </lineage>
</organism>
<dbReference type="SUPFAM" id="SSF48403">
    <property type="entry name" value="Ankyrin repeat"/>
    <property type="match status" value="1"/>
</dbReference>
<dbReference type="PROSITE" id="PS50088">
    <property type="entry name" value="ANK_REPEAT"/>
    <property type="match status" value="1"/>
</dbReference>
<accession>A0A841JKV6</accession>
<feature type="repeat" description="ANK" evidence="3">
    <location>
        <begin position="113"/>
        <end position="141"/>
    </location>
</feature>
<dbReference type="AlphaFoldDB" id="A0A841JKV6"/>
<dbReference type="Proteomes" id="UP000548326">
    <property type="component" value="Unassembled WGS sequence"/>
</dbReference>
<dbReference type="PROSITE" id="PS50297">
    <property type="entry name" value="ANK_REP_REGION"/>
    <property type="match status" value="1"/>
</dbReference>
<evidence type="ECO:0000256" key="3">
    <source>
        <dbReference type="PROSITE-ProRule" id="PRU00023"/>
    </source>
</evidence>
<sequence>MKELIDHKDYQGIEQALSNNPALANEGIPYDSVNITKAHPLHRICDGVFSGTYTDAEAVQMARIFLAHGANVNGNELIEKQDSPLVAAASLYADQVAILYIENGAILNHAGCHGGTALHWAAYCGRDKVVKKLVQQGAKINKLCIDFKSTPLFWAIHGLKNGGTTSSSDTLECVRILLQVGADKNIPNCDGNTALQLLDDGDLELRELLG</sequence>
<evidence type="ECO:0000256" key="2">
    <source>
        <dbReference type="ARBA" id="ARBA00023043"/>
    </source>
</evidence>
<evidence type="ECO:0000256" key="1">
    <source>
        <dbReference type="ARBA" id="ARBA00022737"/>
    </source>
</evidence>
<evidence type="ECO:0000313" key="4">
    <source>
        <dbReference type="EMBL" id="MBB6130902.1"/>
    </source>
</evidence>
<evidence type="ECO:0008006" key="6">
    <source>
        <dbReference type="Google" id="ProtNLM"/>
    </source>
</evidence>
<dbReference type="SMART" id="SM00248">
    <property type="entry name" value="ANK"/>
    <property type="match status" value="3"/>
</dbReference>
<reference evidence="4 5" key="1">
    <citation type="submission" date="2020-08" db="EMBL/GenBank/DDBJ databases">
        <title>Genomic Encyclopedia of Type Strains, Phase IV (KMG-V): Genome sequencing to study the core and pangenomes of soil and plant-associated prokaryotes.</title>
        <authorList>
            <person name="Whitman W."/>
        </authorList>
    </citation>
    <scope>NUCLEOTIDE SEQUENCE [LARGE SCALE GENOMIC DNA]</scope>
    <source>
        <strain evidence="4 5">MP601</strain>
    </source>
</reference>
<dbReference type="InterPro" id="IPR036770">
    <property type="entry name" value="Ankyrin_rpt-contain_sf"/>
</dbReference>